<keyword evidence="1" id="KW-0540">Nuclease</keyword>
<proteinExistence type="predicted"/>
<dbReference type="GO" id="GO:0004519">
    <property type="term" value="F:endonuclease activity"/>
    <property type="evidence" value="ECO:0007669"/>
    <property type="project" value="UniProtKB-KW"/>
</dbReference>
<dbReference type="RefSeq" id="WP_345174755.1">
    <property type="nucleotide sequence ID" value="NZ_BAABFQ010000005.1"/>
</dbReference>
<keyword evidence="1" id="KW-0378">Hydrolase</keyword>
<dbReference type="Proteomes" id="UP001595956">
    <property type="component" value="Unassembled WGS sequence"/>
</dbReference>
<evidence type="ECO:0000313" key="1">
    <source>
        <dbReference type="EMBL" id="MFC5494942.1"/>
    </source>
</evidence>
<dbReference type="InterPro" id="IPR003615">
    <property type="entry name" value="HNH_nuc"/>
</dbReference>
<sequence>MSAITTPRHRVSVAVAHVHADLDTVTDSSVWSMDAAATAATLVALTRAEARLAELKARVAAHADDLHIGQEVGASSAASWLAHTTHTTRAAAAGTVKLGHALEAHPMTRDALARGDVLLEQARVIVHAVDLLPADADTDRSEAHLLAEAAHHDAKALRVLGKRLFEIVAPDEADAREAAILEAEEKAAAKACHLSMYDDGHGKTHGRFTIPTVAGAHLRKILLAAITNKKDPEPRPTPERLGQALCDFIAAYPDNKLPRTGGLTATLLVLIDEDSLMGRVEKAGVLDTGEKISPGAARRLLCEAEVIPVVLGGDSEILDVGRGRRFHTRAMRLGMIARDRGCRADGCDRTHSLHAHHKTRWTDGGATNVKDGVTLCHWHHQRAHDSSYETTYQPNGTVIFHRRQ</sequence>
<name>A0ABW0N7M6_9ACTN</name>
<accession>A0ABW0N7M6</accession>
<dbReference type="EMBL" id="JBHSMD010000006">
    <property type="protein sequence ID" value="MFC5494942.1"/>
    <property type="molecule type" value="Genomic_DNA"/>
</dbReference>
<evidence type="ECO:0000313" key="2">
    <source>
        <dbReference type="Proteomes" id="UP001595956"/>
    </source>
</evidence>
<keyword evidence="1" id="KW-0255">Endonuclease</keyword>
<reference evidence="2" key="1">
    <citation type="journal article" date="2019" name="Int. J. Syst. Evol. Microbiol.">
        <title>The Global Catalogue of Microorganisms (GCM) 10K type strain sequencing project: providing services to taxonomists for standard genome sequencing and annotation.</title>
        <authorList>
            <consortium name="The Broad Institute Genomics Platform"/>
            <consortium name="The Broad Institute Genome Sequencing Center for Infectious Disease"/>
            <person name="Wu L."/>
            <person name="Ma J."/>
        </authorList>
    </citation>
    <scope>NUCLEOTIDE SEQUENCE [LARGE SCALE GENOMIC DNA]</scope>
    <source>
        <strain evidence="2">KACC 13778</strain>
    </source>
</reference>
<organism evidence="1 2">
    <name type="scientific">Nocardioides caricicola</name>
    <dbReference type="NCBI Taxonomy" id="634770"/>
    <lineage>
        <taxon>Bacteria</taxon>
        <taxon>Bacillati</taxon>
        <taxon>Actinomycetota</taxon>
        <taxon>Actinomycetes</taxon>
        <taxon>Propionibacteriales</taxon>
        <taxon>Nocardioidaceae</taxon>
        <taxon>Nocardioides</taxon>
    </lineage>
</organism>
<keyword evidence="2" id="KW-1185">Reference proteome</keyword>
<comment type="caution">
    <text evidence="1">The sequence shown here is derived from an EMBL/GenBank/DDBJ whole genome shotgun (WGS) entry which is preliminary data.</text>
</comment>
<dbReference type="CDD" id="cd00085">
    <property type="entry name" value="HNHc"/>
    <property type="match status" value="1"/>
</dbReference>
<protein>
    <submittedName>
        <fullName evidence="1">HNH endonuclease</fullName>
    </submittedName>
</protein>
<gene>
    <name evidence="1" type="ORF">ACFPKY_17660</name>
</gene>